<accession>A0ABX2N0X1</accession>
<dbReference type="NCBIfam" id="NF041414">
    <property type="entry name" value="ArsI_CadI_VOC"/>
    <property type="match status" value="1"/>
</dbReference>
<reference evidence="2 3" key="1">
    <citation type="submission" date="2020-06" db="EMBL/GenBank/DDBJ databases">
        <authorList>
            <person name="Kim S.-J."/>
            <person name="Park S.-J."/>
        </authorList>
    </citation>
    <scope>NUCLEOTIDE SEQUENCE [LARGE SCALE GENOMIC DNA]</scope>
    <source>
        <strain evidence="2 3">SW-151</strain>
    </source>
</reference>
<dbReference type="Gene3D" id="3.10.180.10">
    <property type="entry name" value="2,3-Dihydroxybiphenyl 1,2-Dioxygenase, domain 1"/>
    <property type="match status" value="1"/>
</dbReference>
<evidence type="ECO:0000313" key="3">
    <source>
        <dbReference type="Proteomes" id="UP000652427"/>
    </source>
</evidence>
<dbReference type="InterPro" id="IPR037523">
    <property type="entry name" value="VOC_core"/>
</dbReference>
<sequence>MNRMHIHLSVESLEKSVAFYSKLFGTEPSVLKADYAKWMLEDPRVNFAMSSNPGTKRGIEHIGIQSENAEELAGVYGRIKDAGGAIFDEGATTCCYAQSEKNWTVDPDGIAWEAFLTNGEVTEYGNRVDLDQLTSANASDGACCTPQMAPQPATSSSCCG</sequence>
<dbReference type="PROSITE" id="PS51819">
    <property type="entry name" value="VOC"/>
    <property type="match status" value="1"/>
</dbReference>
<evidence type="ECO:0000313" key="2">
    <source>
        <dbReference type="EMBL" id="NVD27319.1"/>
    </source>
</evidence>
<protein>
    <submittedName>
        <fullName evidence="2">VOC family protein</fullName>
    </submittedName>
</protein>
<dbReference type="PANTHER" id="PTHR41294">
    <property type="entry name" value="CADMIUM-INDUCED PROTEIN CADI"/>
    <property type="match status" value="1"/>
</dbReference>
<dbReference type="PANTHER" id="PTHR41294:SF1">
    <property type="entry name" value="CADMIUM-INDUCED PROTEIN CADI"/>
    <property type="match status" value="1"/>
</dbReference>
<name>A0ABX2N0X1_9SPHN</name>
<gene>
    <name evidence="2" type="ORF">HUO14_05315</name>
</gene>
<dbReference type="RefSeq" id="WP_176278860.1">
    <property type="nucleotide sequence ID" value="NZ_JABWMH010000002.1"/>
</dbReference>
<evidence type="ECO:0000259" key="1">
    <source>
        <dbReference type="PROSITE" id="PS51819"/>
    </source>
</evidence>
<organism evidence="2 3">
    <name type="scientific">Parasphingorhabdus flavimaris</name>
    <dbReference type="NCBI Taxonomy" id="266812"/>
    <lineage>
        <taxon>Bacteria</taxon>
        <taxon>Pseudomonadati</taxon>
        <taxon>Pseudomonadota</taxon>
        <taxon>Alphaproteobacteria</taxon>
        <taxon>Sphingomonadales</taxon>
        <taxon>Sphingomonadaceae</taxon>
        <taxon>Parasphingorhabdus</taxon>
    </lineage>
</organism>
<keyword evidence="3" id="KW-1185">Reference proteome</keyword>
<dbReference type="InterPro" id="IPR004360">
    <property type="entry name" value="Glyas_Fos-R_dOase_dom"/>
</dbReference>
<dbReference type="Pfam" id="PF00903">
    <property type="entry name" value="Glyoxalase"/>
    <property type="match status" value="1"/>
</dbReference>
<proteinExistence type="predicted"/>
<dbReference type="InterPro" id="IPR029068">
    <property type="entry name" value="Glyas_Bleomycin-R_OHBP_Dase"/>
</dbReference>
<comment type="caution">
    <text evidence="2">The sequence shown here is derived from an EMBL/GenBank/DDBJ whole genome shotgun (WGS) entry which is preliminary data.</text>
</comment>
<feature type="domain" description="VOC" evidence="1">
    <location>
        <begin position="2"/>
        <end position="117"/>
    </location>
</feature>
<dbReference type="InterPro" id="IPR049789">
    <property type="entry name" value="ArsI/CadI-like"/>
</dbReference>
<dbReference type="EMBL" id="JABWMH010000002">
    <property type="protein sequence ID" value="NVD27319.1"/>
    <property type="molecule type" value="Genomic_DNA"/>
</dbReference>
<dbReference type="Proteomes" id="UP000652427">
    <property type="component" value="Unassembled WGS sequence"/>
</dbReference>
<dbReference type="InterPro" id="IPR052393">
    <property type="entry name" value="Cadmium-induced_rsp"/>
</dbReference>
<dbReference type="SUPFAM" id="SSF54593">
    <property type="entry name" value="Glyoxalase/Bleomycin resistance protein/Dihydroxybiphenyl dioxygenase"/>
    <property type="match status" value="1"/>
</dbReference>